<name>A0A640KC24_LEITA</name>
<gene>
    <name evidence="2" type="ORF">LtaPh_1300300</name>
</gene>
<evidence type="ECO:0000313" key="2">
    <source>
        <dbReference type="EMBL" id="GET86848.1"/>
    </source>
</evidence>
<dbReference type="EMBL" id="BLBS01000017">
    <property type="protein sequence ID" value="GET86848.1"/>
    <property type="molecule type" value="Genomic_DNA"/>
</dbReference>
<dbReference type="OrthoDB" id="277159at2759"/>
<proteinExistence type="predicted"/>
<evidence type="ECO:0000313" key="3">
    <source>
        <dbReference type="Proteomes" id="UP000419144"/>
    </source>
</evidence>
<comment type="caution">
    <text evidence="2">The sequence shown here is derived from an EMBL/GenBank/DDBJ whole genome shotgun (WGS) entry which is preliminary data.</text>
</comment>
<dbReference type="VEuPathDB" id="TriTrypDB:LtaPh_1300300"/>
<keyword evidence="1" id="KW-0175">Coiled coil</keyword>
<feature type="coiled-coil region" evidence="1">
    <location>
        <begin position="24"/>
        <end position="72"/>
    </location>
</feature>
<organism evidence="2 3">
    <name type="scientific">Leishmania tarentolae</name>
    <name type="common">Sauroleishmania tarentolae</name>
    <dbReference type="NCBI Taxonomy" id="5689"/>
    <lineage>
        <taxon>Eukaryota</taxon>
        <taxon>Discoba</taxon>
        <taxon>Euglenozoa</taxon>
        <taxon>Kinetoplastea</taxon>
        <taxon>Metakinetoplastina</taxon>
        <taxon>Trypanosomatida</taxon>
        <taxon>Trypanosomatidae</taxon>
        <taxon>Leishmaniinae</taxon>
        <taxon>Leishmania</taxon>
        <taxon>lizard Leishmania</taxon>
    </lineage>
</organism>
<keyword evidence="3" id="KW-1185">Reference proteome</keyword>
<dbReference type="AlphaFoldDB" id="A0A640KC24"/>
<accession>A0A640KC24</accession>
<protein>
    <submittedName>
        <fullName evidence="2">Uncharacterized protein</fullName>
    </submittedName>
</protein>
<reference evidence="2" key="1">
    <citation type="submission" date="2019-11" db="EMBL/GenBank/DDBJ databases">
        <title>Leishmania tarentolae CDS.</title>
        <authorList>
            <person name="Goto Y."/>
            <person name="Yamagishi J."/>
        </authorList>
    </citation>
    <scope>NUCLEOTIDE SEQUENCE [LARGE SCALE GENOMIC DNA]</scope>
    <source>
        <strain evidence="2">Parrot Tar II</strain>
    </source>
</reference>
<dbReference type="Proteomes" id="UP000419144">
    <property type="component" value="Unassembled WGS sequence"/>
</dbReference>
<sequence>MGEPRNKQLGHFPTEMPEDQRNYLQRHYEIIEQLSRRCRQLEHASERKSVAIEDLRAHLTRLEELFSRSQSEMAYAQQQLEFVVMSLESQHGIVADHTEQLRLFAGESTHRGYATTSGNSQRSLLLLMGNWLYTPVVHFAKGVYTLFSPIITTMQSLSLLNSDIMHRNNSEHLRWGAAKEGNLLGMLQRGTLDPNLAANRK</sequence>
<evidence type="ECO:0000256" key="1">
    <source>
        <dbReference type="SAM" id="Coils"/>
    </source>
</evidence>